<dbReference type="OrthoDB" id="285993at2"/>
<dbReference type="Pfam" id="PF05635">
    <property type="entry name" value="23S_rRNA_IVP"/>
    <property type="match status" value="1"/>
</dbReference>
<organism evidence="1 2">
    <name type="scientific">Merismopedia glauca CCAP 1448/3</name>
    <dbReference type="NCBI Taxonomy" id="1296344"/>
    <lineage>
        <taxon>Bacteria</taxon>
        <taxon>Bacillati</taxon>
        <taxon>Cyanobacteriota</taxon>
        <taxon>Cyanophyceae</taxon>
        <taxon>Synechococcales</taxon>
        <taxon>Merismopediaceae</taxon>
        <taxon>Merismopedia</taxon>
    </lineage>
</organism>
<dbReference type="NCBIfam" id="TIGR02436">
    <property type="entry name" value="four helix bundle protein"/>
    <property type="match status" value="1"/>
</dbReference>
<sequence>MDSEISIQDRSKKFAIRIVKTYSFLEKESITGRILGQQLLRSGTSIGANCQEAQSAQSRRDFIHKYEIALKEARETLYWIELIVESGLVTEPKFSLLKEECNRIIKILVSSINSLKANS</sequence>
<dbReference type="Gene3D" id="1.20.1440.60">
    <property type="entry name" value="23S rRNA-intervening sequence"/>
    <property type="match status" value="1"/>
</dbReference>
<dbReference type="SUPFAM" id="SSF158446">
    <property type="entry name" value="IVS-encoded protein-like"/>
    <property type="match status" value="1"/>
</dbReference>
<dbReference type="EMBL" id="PVWJ01000062">
    <property type="protein sequence ID" value="PSB02390.1"/>
    <property type="molecule type" value="Genomic_DNA"/>
</dbReference>
<accession>A0A2T1C291</accession>
<reference evidence="1 2" key="1">
    <citation type="submission" date="2018-02" db="EMBL/GenBank/DDBJ databases">
        <authorList>
            <person name="Cohen D.B."/>
            <person name="Kent A.D."/>
        </authorList>
    </citation>
    <scope>NUCLEOTIDE SEQUENCE [LARGE SCALE GENOMIC DNA]</scope>
    <source>
        <strain evidence="1 2">CCAP 1448/3</strain>
    </source>
</reference>
<name>A0A2T1C291_9CYAN</name>
<proteinExistence type="predicted"/>
<gene>
    <name evidence="1" type="ORF">C7B64_13470</name>
</gene>
<dbReference type="InterPro" id="IPR012657">
    <property type="entry name" value="23S_rRNA-intervening_sequence"/>
</dbReference>
<dbReference type="AlphaFoldDB" id="A0A2T1C291"/>
<evidence type="ECO:0000313" key="1">
    <source>
        <dbReference type="EMBL" id="PSB02390.1"/>
    </source>
</evidence>
<dbReference type="Proteomes" id="UP000238762">
    <property type="component" value="Unassembled WGS sequence"/>
</dbReference>
<evidence type="ECO:0000313" key="2">
    <source>
        <dbReference type="Proteomes" id="UP000238762"/>
    </source>
</evidence>
<dbReference type="PANTHER" id="PTHR38471:SF2">
    <property type="entry name" value="FOUR HELIX BUNDLE PROTEIN"/>
    <property type="match status" value="1"/>
</dbReference>
<comment type="caution">
    <text evidence="1">The sequence shown here is derived from an EMBL/GenBank/DDBJ whole genome shotgun (WGS) entry which is preliminary data.</text>
</comment>
<dbReference type="PIRSF" id="PIRSF035652">
    <property type="entry name" value="CHP02436"/>
    <property type="match status" value="1"/>
</dbReference>
<keyword evidence="2" id="KW-1185">Reference proteome</keyword>
<dbReference type="PANTHER" id="PTHR38471">
    <property type="entry name" value="FOUR HELIX BUNDLE PROTEIN"/>
    <property type="match status" value="1"/>
</dbReference>
<dbReference type="InterPro" id="IPR036583">
    <property type="entry name" value="23S_rRNA_IVS_sf"/>
</dbReference>
<dbReference type="RefSeq" id="WP_106289180.1">
    <property type="nucleotide sequence ID" value="NZ_CAWNTC010000071.1"/>
</dbReference>
<protein>
    <submittedName>
        <fullName evidence="1">Four helix bundle protein</fullName>
    </submittedName>
</protein>
<reference evidence="1 2" key="2">
    <citation type="submission" date="2018-03" db="EMBL/GenBank/DDBJ databases">
        <title>The ancient ancestry and fast evolution of plastids.</title>
        <authorList>
            <person name="Moore K.R."/>
            <person name="Magnabosco C."/>
            <person name="Momper L."/>
            <person name="Gold D.A."/>
            <person name="Bosak T."/>
            <person name="Fournier G.P."/>
        </authorList>
    </citation>
    <scope>NUCLEOTIDE SEQUENCE [LARGE SCALE GENOMIC DNA]</scope>
    <source>
        <strain evidence="1 2">CCAP 1448/3</strain>
    </source>
</reference>